<keyword evidence="3 6" id="KW-0812">Transmembrane</keyword>
<dbReference type="PANTHER" id="PTHR33885:SF3">
    <property type="entry name" value="PHAGE SHOCK PROTEIN C"/>
    <property type="match status" value="1"/>
</dbReference>
<evidence type="ECO:0000313" key="8">
    <source>
        <dbReference type="EMBL" id="SMF94514.1"/>
    </source>
</evidence>
<dbReference type="InterPro" id="IPR007168">
    <property type="entry name" value="Phageshock_PspC_N"/>
</dbReference>
<keyword evidence="9" id="KW-1185">Reference proteome</keyword>
<organism evidence="8 9">
    <name type="scientific">Methylomagnum ishizawai</name>
    <dbReference type="NCBI Taxonomy" id="1760988"/>
    <lineage>
        <taxon>Bacteria</taxon>
        <taxon>Pseudomonadati</taxon>
        <taxon>Pseudomonadota</taxon>
        <taxon>Gammaproteobacteria</taxon>
        <taxon>Methylococcales</taxon>
        <taxon>Methylococcaceae</taxon>
        <taxon>Methylomagnum</taxon>
    </lineage>
</organism>
<feature type="domain" description="Phage shock protein PspC N-terminal" evidence="7">
    <location>
        <begin position="12"/>
        <end position="69"/>
    </location>
</feature>
<comment type="subcellular location">
    <subcellularLocation>
        <location evidence="1">Cell membrane</location>
        <topology evidence="1">Single-pass membrane protein</topology>
    </subcellularLocation>
</comment>
<dbReference type="EMBL" id="FXAM01000001">
    <property type="protein sequence ID" value="SMF94514.1"/>
    <property type="molecule type" value="Genomic_DNA"/>
</dbReference>
<evidence type="ECO:0000256" key="5">
    <source>
        <dbReference type="ARBA" id="ARBA00023136"/>
    </source>
</evidence>
<gene>
    <name evidence="8" type="ORF">SAMN02949497_1832</name>
</gene>
<keyword evidence="2" id="KW-1003">Cell membrane</keyword>
<dbReference type="GO" id="GO:0005886">
    <property type="term" value="C:plasma membrane"/>
    <property type="evidence" value="ECO:0007669"/>
    <property type="project" value="UniProtKB-SubCell"/>
</dbReference>
<dbReference type="OrthoDB" id="67304at2"/>
<evidence type="ECO:0000256" key="6">
    <source>
        <dbReference type="SAM" id="Phobius"/>
    </source>
</evidence>
<dbReference type="AlphaFoldDB" id="A0A1Y6D2A2"/>
<evidence type="ECO:0000256" key="3">
    <source>
        <dbReference type="ARBA" id="ARBA00022692"/>
    </source>
</evidence>
<proteinExistence type="predicted"/>
<dbReference type="Pfam" id="PF04024">
    <property type="entry name" value="PspC"/>
    <property type="match status" value="1"/>
</dbReference>
<protein>
    <submittedName>
        <fullName evidence="8">Phage shock protein C (PspC) family protein</fullName>
    </submittedName>
</protein>
<dbReference type="Proteomes" id="UP000192923">
    <property type="component" value="Unassembled WGS sequence"/>
</dbReference>
<dbReference type="PANTHER" id="PTHR33885">
    <property type="entry name" value="PHAGE SHOCK PROTEIN C"/>
    <property type="match status" value="1"/>
</dbReference>
<evidence type="ECO:0000256" key="1">
    <source>
        <dbReference type="ARBA" id="ARBA00004162"/>
    </source>
</evidence>
<name>A0A1Y6D2A2_9GAMM</name>
<keyword evidence="4 6" id="KW-1133">Transmembrane helix</keyword>
<keyword evidence="5 6" id="KW-0472">Membrane</keyword>
<evidence type="ECO:0000256" key="2">
    <source>
        <dbReference type="ARBA" id="ARBA00022475"/>
    </source>
</evidence>
<evidence type="ECO:0000313" key="9">
    <source>
        <dbReference type="Proteomes" id="UP000192923"/>
    </source>
</evidence>
<dbReference type="InterPro" id="IPR052027">
    <property type="entry name" value="PspC"/>
</dbReference>
<feature type="transmembrane region" description="Helical" evidence="6">
    <location>
        <begin position="43"/>
        <end position="67"/>
    </location>
</feature>
<dbReference type="RefSeq" id="WP_085211963.1">
    <property type="nucleotide sequence ID" value="NZ_FXAM01000001.1"/>
</dbReference>
<reference evidence="8 9" key="1">
    <citation type="submission" date="2016-12" db="EMBL/GenBank/DDBJ databases">
        <authorList>
            <person name="Song W.-J."/>
            <person name="Kurnit D.M."/>
        </authorList>
    </citation>
    <scope>NUCLEOTIDE SEQUENCE [LARGE SCALE GENOMIC DNA]</scope>
    <source>
        <strain evidence="8 9">175</strain>
    </source>
</reference>
<accession>A0A1Y6D2A2</accession>
<sequence>MSTPSLPKTSRRRLQRNRRRKRLGGVCAGIADYLEMNPTLVRFLFLLLIPLTGSLIVWVYLALWFLLPAGIETPLPKVSWELGRELRRMDDKIAKLHRRHDPAIADLAQQAFDAIKLIAPRFEQPGDAPVGAEVREAVLVRFPKLLERIGATPAEAFAGGQGAINTAAGTLLNQLIELHEQFQQVATAQVEQEFKASFRERTDESPELSAWREKLRPMRDRLQDRVGPETLGVLAGIEEKLAFLLERLAQGGEMFDLRPFEVRKIAFDYLPDALNQYLALPPSMARSQRLNSGKTAEEALGEQLGLLDTTLHDLAKSLFEQDAGSLLVHGRFLKEKFAEQPFRLPE</sequence>
<dbReference type="STRING" id="1760988.SAMN02949497_1832"/>
<evidence type="ECO:0000259" key="7">
    <source>
        <dbReference type="Pfam" id="PF04024"/>
    </source>
</evidence>
<evidence type="ECO:0000256" key="4">
    <source>
        <dbReference type="ARBA" id="ARBA00022989"/>
    </source>
</evidence>